<dbReference type="InterPro" id="IPR002105">
    <property type="entry name" value="Dockerin_1_rpt"/>
</dbReference>
<proteinExistence type="predicted"/>
<keyword evidence="1" id="KW-0472">Membrane</keyword>
<dbReference type="InterPro" id="IPR036439">
    <property type="entry name" value="Dockerin_dom_sf"/>
</dbReference>
<dbReference type="InterPro" id="IPR003646">
    <property type="entry name" value="SH3-like_bac-type"/>
</dbReference>
<feature type="domain" description="Dockerin" evidence="2">
    <location>
        <begin position="609"/>
        <end position="676"/>
    </location>
</feature>
<keyword evidence="5" id="KW-1185">Reference proteome</keyword>
<dbReference type="Gene3D" id="1.10.1330.10">
    <property type="entry name" value="Dockerin domain"/>
    <property type="match status" value="1"/>
</dbReference>
<dbReference type="Pfam" id="PF12733">
    <property type="entry name" value="Cadherin-like"/>
    <property type="match status" value="1"/>
</dbReference>
<evidence type="ECO:0000256" key="1">
    <source>
        <dbReference type="SAM" id="Phobius"/>
    </source>
</evidence>
<dbReference type="SUPFAM" id="SSF63446">
    <property type="entry name" value="Type I dockerin domain"/>
    <property type="match status" value="1"/>
</dbReference>
<evidence type="ECO:0000259" key="2">
    <source>
        <dbReference type="PROSITE" id="PS51766"/>
    </source>
</evidence>
<organism evidence="4 5">
    <name type="scientific">[Lactobacillus] rogosae</name>
    <dbReference type="NCBI Taxonomy" id="706562"/>
    <lineage>
        <taxon>Bacteria</taxon>
        <taxon>Bacillati</taxon>
        <taxon>Bacillota</taxon>
        <taxon>Clostridia</taxon>
        <taxon>Lachnospirales</taxon>
        <taxon>Lachnospiraceae</taxon>
        <taxon>Lachnospira</taxon>
    </lineage>
</organism>
<dbReference type="EMBL" id="JBBMER010000004">
    <property type="protein sequence ID" value="MEQ2379624.1"/>
    <property type="molecule type" value="Genomic_DNA"/>
</dbReference>
<evidence type="ECO:0000259" key="3">
    <source>
        <dbReference type="PROSITE" id="PS51781"/>
    </source>
</evidence>
<dbReference type="Proteomes" id="UP001442364">
    <property type="component" value="Unassembled WGS sequence"/>
</dbReference>
<dbReference type="InterPro" id="IPR018247">
    <property type="entry name" value="EF_Hand_1_Ca_BS"/>
</dbReference>
<feature type="domain" description="SH3b" evidence="3">
    <location>
        <begin position="42"/>
        <end position="114"/>
    </location>
</feature>
<reference evidence="4 5" key="1">
    <citation type="submission" date="2024-03" db="EMBL/GenBank/DDBJ databases">
        <title>Human intestinal bacterial collection.</title>
        <authorList>
            <person name="Pauvert C."/>
            <person name="Hitch T.C.A."/>
            <person name="Clavel T."/>
        </authorList>
    </citation>
    <scope>NUCLEOTIDE SEQUENCE [LARGE SCALE GENOMIC DNA]</scope>
    <source>
        <strain evidence="4 5">CLA-AA-H255</strain>
    </source>
</reference>
<evidence type="ECO:0000313" key="5">
    <source>
        <dbReference type="Proteomes" id="UP001442364"/>
    </source>
</evidence>
<dbReference type="InterPro" id="IPR025883">
    <property type="entry name" value="Cadherin-like_domain"/>
</dbReference>
<evidence type="ECO:0000313" key="4">
    <source>
        <dbReference type="EMBL" id="MEQ2379624.1"/>
    </source>
</evidence>
<dbReference type="PROSITE" id="PS51766">
    <property type="entry name" value="DOCKERIN"/>
    <property type="match status" value="1"/>
</dbReference>
<dbReference type="Pfam" id="PF00404">
    <property type="entry name" value="Dockerin_1"/>
    <property type="match status" value="1"/>
</dbReference>
<keyword evidence="1" id="KW-0812">Transmembrane</keyword>
<gene>
    <name evidence="4" type="ORF">WMO14_06995</name>
</gene>
<name>A0ABV1BXN1_9FIRM</name>
<dbReference type="PROSITE" id="PS51781">
    <property type="entry name" value="SH3B"/>
    <property type="match status" value="1"/>
</dbReference>
<accession>A0ABV1BXN1</accession>
<dbReference type="PROSITE" id="PS00018">
    <property type="entry name" value="EF_HAND_1"/>
    <property type="match status" value="2"/>
</dbReference>
<dbReference type="PROSITE" id="PS00448">
    <property type="entry name" value="CLOS_CELLULOSOME_RPT"/>
    <property type="match status" value="1"/>
</dbReference>
<dbReference type="RefSeq" id="WP_022502321.1">
    <property type="nucleotide sequence ID" value="NZ_DAWDAH010000002.1"/>
</dbReference>
<feature type="transmembrane region" description="Helical" evidence="1">
    <location>
        <begin position="12"/>
        <end position="33"/>
    </location>
</feature>
<protein>
    <submittedName>
        <fullName evidence="4">Dockerin type I domain-containing protein</fullName>
    </submittedName>
</protein>
<comment type="caution">
    <text evidence="4">The sequence shown here is derived from an EMBL/GenBank/DDBJ whole genome shotgun (WGS) entry which is preliminary data.</text>
</comment>
<sequence length="676" mass="74784">MNVSYREIIKKAVAIVLMAVILVCMVTGFSYTFTAKADDTIIATGYVNYDVTSLRIRTAPVNGSVITKVDGGFKFDIYEEVNTSATYKWYSIGFYLNGEYTRGYITSEYTTREAKSDYTPDNNFEDYLEAQNFPASYRESLRQLHSAYPLWVFVADHNGRDWDTMVNAQNVLGRSLIYSSADASWKSTADGCYDWNTGEYTELDSGGWVQASEGLVKYALDPRNFLDDTYIFMFESLSYDSSVHNIDGVRNIISGTFMENSSHNLDGYDYASLLMYAGEVSKVSPYHLATRIIQEQGADGRGNQISGNVSGYEGYYNYYSQNAYASGGLSAVQNGLKYARQTDSSNMRPWNSRYRAVVGGAVNLGKWYINKGQDTIYYEKFDVKNFSHQYMTNVLAPRSEATRAKKAYSSYTLNNTTFKFNIPVYDNMPSSRCIIPDGNQSANNRLSSLSVDGYTLTPTFSSDNTDYSLIVENDITSVNVSAGLIDGNATVSGRGSHSLSVGNNVINITVTAENGDIKTYVINITRKSAQSGGNTDGFKTDYNVDSSKKIMTKIGVGSQASSVLDNVSYSNGCYGKILKNDGSERGDTVVTGDKLVVYKADGSVYDEYSIVIYGDVNGDGVIDLYDFVAIKRAVLGIGQPQGSYKEAADINRDGVIDLYDFVAIKRHILNIGYIQQ</sequence>
<keyword evidence="1" id="KW-1133">Transmembrane helix</keyword>
<dbReference type="InterPro" id="IPR016134">
    <property type="entry name" value="Dockerin_dom"/>
</dbReference>
<dbReference type="CDD" id="cd14256">
    <property type="entry name" value="Dockerin_I"/>
    <property type="match status" value="1"/>
</dbReference>